<dbReference type="Pfam" id="PF00011">
    <property type="entry name" value="HSP20"/>
    <property type="match status" value="1"/>
</dbReference>
<feature type="domain" description="SHSP" evidence="13">
    <location>
        <begin position="156"/>
        <end position="264"/>
    </location>
</feature>
<evidence type="ECO:0000256" key="5">
    <source>
        <dbReference type="ARBA" id="ARBA00022553"/>
    </source>
</evidence>
<evidence type="ECO:0000259" key="13">
    <source>
        <dbReference type="PROSITE" id="PS01031"/>
    </source>
</evidence>
<keyword evidence="15" id="KW-1185">Reference proteome</keyword>
<dbReference type="GO" id="GO:0005819">
    <property type="term" value="C:spindle"/>
    <property type="evidence" value="ECO:0007669"/>
    <property type="project" value="UniProtKB-SubCell"/>
</dbReference>
<keyword evidence="8" id="KW-0206">Cytoskeleton</keyword>
<dbReference type="PRINTS" id="PR00299">
    <property type="entry name" value="ACRYSTALLIN"/>
</dbReference>
<dbReference type="PROSITE" id="PS01031">
    <property type="entry name" value="SHSP"/>
    <property type="match status" value="1"/>
</dbReference>
<dbReference type="EMBL" id="OW240912">
    <property type="protein sequence ID" value="CAH2222580.1"/>
    <property type="molecule type" value="Genomic_DNA"/>
</dbReference>
<keyword evidence="9" id="KW-0539">Nucleus</keyword>
<gene>
    <name evidence="14" type="ORF">PECUL_23A051314</name>
</gene>
<dbReference type="FunFam" id="2.60.40.790:FF:000024">
    <property type="entry name" value="heat shock protein beta-1"/>
    <property type="match status" value="1"/>
</dbReference>
<dbReference type="GO" id="GO:0051082">
    <property type="term" value="F:unfolded protein binding"/>
    <property type="evidence" value="ECO:0007669"/>
    <property type="project" value="TreeGrafter"/>
</dbReference>
<evidence type="ECO:0000313" key="14">
    <source>
        <dbReference type="EMBL" id="CAH2222580.1"/>
    </source>
</evidence>
<dbReference type="GO" id="GO:0005634">
    <property type="term" value="C:nucleus"/>
    <property type="evidence" value="ECO:0007669"/>
    <property type="project" value="UniProtKB-SubCell"/>
</dbReference>
<dbReference type="CDD" id="cd06475">
    <property type="entry name" value="ACD_HspB1_like"/>
    <property type="match status" value="1"/>
</dbReference>
<proteinExistence type="inferred from homology"/>
<dbReference type="PANTHER" id="PTHR45640">
    <property type="entry name" value="HEAT SHOCK PROTEIN HSP-12.2-RELATED"/>
    <property type="match status" value="1"/>
</dbReference>
<evidence type="ECO:0000256" key="7">
    <source>
        <dbReference type="ARBA" id="ARBA00023186"/>
    </source>
</evidence>
<dbReference type="InterPro" id="IPR002068">
    <property type="entry name" value="A-crystallin/Hsp20_dom"/>
</dbReference>
<evidence type="ECO:0000256" key="10">
    <source>
        <dbReference type="ARBA" id="ARBA00032073"/>
    </source>
</evidence>
<evidence type="ECO:0000256" key="1">
    <source>
        <dbReference type="ARBA" id="ARBA00004123"/>
    </source>
</evidence>
<organism evidence="14 15">
    <name type="scientific">Pelobates cultripes</name>
    <name type="common">Western spadefoot toad</name>
    <dbReference type="NCBI Taxonomy" id="61616"/>
    <lineage>
        <taxon>Eukaryota</taxon>
        <taxon>Metazoa</taxon>
        <taxon>Chordata</taxon>
        <taxon>Craniata</taxon>
        <taxon>Vertebrata</taxon>
        <taxon>Euteleostomi</taxon>
        <taxon>Amphibia</taxon>
        <taxon>Batrachia</taxon>
        <taxon>Anura</taxon>
        <taxon>Pelobatoidea</taxon>
        <taxon>Pelobatidae</taxon>
        <taxon>Pelobates</taxon>
    </lineage>
</organism>
<keyword evidence="6 14" id="KW-0346">Stress response</keyword>
<comment type="similarity">
    <text evidence="11 12">Belongs to the small heat shock protein (HSP20) family.</text>
</comment>
<accession>A0AAD1R2I9</accession>
<keyword evidence="5" id="KW-0597">Phosphoprotein</keyword>
<dbReference type="PANTHER" id="PTHR45640:SF7">
    <property type="entry name" value="HEAT SHOCK PROTEIN BETA-1"/>
    <property type="match status" value="1"/>
</dbReference>
<comment type="subcellular location">
    <subcellularLocation>
        <location evidence="2">Cytoplasm</location>
        <location evidence="2">Cytoskeleton</location>
        <location evidence="2">Spindle</location>
    </subcellularLocation>
    <subcellularLocation>
        <location evidence="1">Nucleus</location>
    </subcellularLocation>
</comment>
<evidence type="ECO:0000256" key="12">
    <source>
        <dbReference type="RuleBase" id="RU003616"/>
    </source>
</evidence>
<dbReference type="GO" id="GO:0042026">
    <property type="term" value="P:protein refolding"/>
    <property type="evidence" value="ECO:0007669"/>
    <property type="project" value="TreeGrafter"/>
</dbReference>
<evidence type="ECO:0000256" key="2">
    <source>
        <dbReference type="ARBA" id="ARBA00004186"/>
    </source>
</evidence>
<evidence type="ECO:0000256" key="6">
    <source>
        <dbReference type="ARBA" id="ARBA00023016"/>
    </source>
</evidence>
<dbReference type="InterPro" id="IPR008978">
    <property type="entry name" value="HSP20-like_chaperone"/>
</dbReference>
<evidence type="ECO:0000313" key="15">
    <source>
        <dbReference type="Proteomes" id="UP001295444"/>
    </source>
</evidence>
<sequence>MSLYCHAKEREVSPTTTCVISINRADIPIAKNNFLALHKAADPSRHSEQAQTGQRALAPINCCRSQKNIMSERRVPFTFLRTPSWDPFRDWYQGGNRLFDQSFGMPHIPEDWYHWPSTSWPGYVRLFPTQSMEVAPPTTPAVTSPAVSSAPDFNRALSRQLSSGISEIRQTSDHWKVSLDVNHFAPEELVVKTKDGIVEITGKHEEKQDEHGFISRCFTRKYTLPAVADFTAVASSLSPDGVLTVEAPIKKPAIQSAEITIPVTFQSRAEIGTSDAKKSEEAAKK</sequence>
<name>A0AAD1R2I9_PELCU</name>
<evidence type="ECO:0000256" key="9">
    <source>
        <dbReference type="ARBA" id="ARBA00023242"/>
    </source>
</evidence>
<dbReference type="Proteomes" id="UP001295444">
    <property type="component" value="Chromosome 01"/>
</dbReference>
<dbReference type="Gene3D" id="2.60.40.790">
    <property type="match status" value="1"/>
</dbReference>
<evidence type="ECO:0000256" key="8">
    <source>
        <dbReference type="ARBA" id="ARBA00023212"/>
    </source>
</evidence>
<keyword evidence="7" id="KW-0143">Chaperone</keyword>
<dbReference type="GO" id="GO:0043066">
    <property type="term" value="P:negative regulation of apoptotic process"/>
    <property type="evidence" value="ECO:0007669"/>
    <property type="project" value="TreeGrafter"/>
</dbReference>
<evidence type="ECO:0000256" key="4">
    <source>
        <dbReference type="ARBA" id="ARBA00022490"/>
    </source>
</evidence>
<protein>
    <recommendedName>
        <fullName evidence="3">Heat shock protein beta-1</fullName>
    </recommendedName>
    <alternativeName>
        <fullName evidence="10">Heat shock 27 kDa protein</fullName>
    </alternativeName>
</protein>
<evidence type="ECO:0000256" key="3">
    <source>
        <dbReference type="ARBA" id="ARBA00018962"/>
    </source>
</evidence>
<dbReference type="InterPro" id="IPR037876">
    <property type="entry name" value="ACD_HspB1"/>
</dbReference>
<dbReference type="InterPro" id="IPR001436">
    <property type="entry name" value="Alpha-crystallin/sHSP_animal"/>
</dbReference>
<evidence type="ECO:0000256" key="11">
    <source>
        <dbReference type="PROSITE-ProRule" id="PRU00285"/>
    </source>
</evidence>
<dbReference type="SUPFAM" id="SSF49764">
    <property type="entry name" value="HSP20-like chaperones"/>
    <property type="match status" value="1"/>
</dbReference>
<dbReference type="GO" id="GO:0005737">
    <property type="term" value="C:cytoplasm"/>
    <property type="evidence" value="ECO:0007669"/>
    <property type="project" value="TreeGrafter"/>
</dbReference>
<dbReference type="GO" id="GO:0009408">
    <property type="term" value="P:response to heat"/>
    <property type="evidence" value="ECO:0007669"/>
    <property type="project" value="TreeGrafter"/>
</dbReference>
<reference evidence="14" key="1">
    <citation type="submission" date="2022-03" db="EMBL/GenBank/DDBJ databases">
        <authorList>
            <person name="Alioto T."/>
            <person name="Alioto T."/>
            <person name="Gomez Garrido J."/>
        </authorList>
    </citation>
    <scope>NUCLEOTIDE SEQUENCE</scope>
</reference>
<keyword evidence="4" id="KW-0963">Cytoplasm</keyword>
<dbReference type="AlphaFoldDB" id="A0AAD1R2I9"/>